<reference evidence="2" key="1">
    <citation type="submission" date="2017-02" db="EMBL/GenBank/DDBJ databases">
        <authorList>
            <person name="Dridi B."/>
        </authorList>
    </citation>
    <scope>NUCLEOTIDE SEQUENCE [LARGE SCALE GENOMIC DNA]</scope>
    <source>
        <strain evidence="2">bH819</strain>
    </source>
</reference>
<evidence type="ECO:0000313" key="1">
    <source>
        <dbReference type="EMBL" id="SLM85124.1"/>
    </source>
</evidence>
<gene>
    <name evidence="1" type="ORF">FM121_03435</name>
</gene>
<accession>A0A1X6WLC7</accession>
<dbReference type="AlphaFoldDB" id="A0A1X6WLC7"/>
<keyword evidence="2" id="KW-1185">Reference proteome</keyword>
<protein>
    <submittedName>
        <fullName evidence="1">Uncharacterized protein</fullName>
    </submittedName>
</protein>
<proteinExistence type="predicted"/>
<organism evidence="1 2">
    <name type="scientific">Vagococcus fluvialis bH819</name>
    <dbReference type="NCBI Taxonomy" id="1255619"/>
    <lineage>
        <taxon>Bacteria</taxon>
        <taxon>Bacillati</taxon>
        <taxon>Bacillota</taxon>
        <taxon>Bacilli</taxon>
        <taxon>Lactobacillales</taxon>
        <taxon>Enterococcaceae</taxon>
        <taxon>Vagococcus</taxon>
    </lineage>
</organism>
<name>A0A1X6WLC7_9ENTE</name>
<dbReference type="Proteomes" id="UP000195918">
    <property type="component" value="Unassembled WGS sequence"/>
</dbReference>
<sequence>MLFNKKNKSIRRLGNRFPKRRMLFMMFFKKKTLALFG</sequence>
<dbReference type="EMBL" id="FWFD01000007">
    <property type="protein sequence ID" value="SLM85124.1"/>
    <property type="molecule type" value="Genomic_DNA"/>
</dbReference>
<evidence type="ECO:0000313" key="2">
    <source>
        <dbReference type="Proteomes" id="UP000195918"/>
    </source>
</evidence>